<dbReference type="GO" id="GO:0004177">
    <property type="term" value="F:aminopeptidase activity"/>
    <property type="evidence" value="ECO:0007669"/>
    <property type="project" value="UniProtKB-KW"/>
</dbReference>
<dbReference type="GO" id="GO:0008235">
    <property type="term" value="F:metalloexopeptidase activity"/>
    <property type="evidence" value="ECO:0007669"/>
    <property type="project" value="InterPro"/>
</dbReference>
<dbReference type="GO" id="GO:0004553">
    <property type="term" value="F:hydrolase activity, hydrolyzing O-glycosyl compounds"/>
    <property type="evidence" value="ECO:0007669"/>
    <property type="project" value="InterPro"/>
</dbReference>
<dbReference type="AlphaFoldDB" id="A0A545UGY8"/>
<dbReference type="PROSITE" id="PS50093">
    <property type="entry name" value="PKD"/>
    <property type="match status" value="3"/>
</dbReference>
<dbReference type="Pfam" id="PF18911">
    <property type="entry name" value="PKD_4"/>
    <property type="match status" value="3"/>
</dbReference>
<evidence type="ECO:0000256" key="7">
    <source>
        <dbReference type="SAM" id="MobiDB-lite"/>
    </source>
</evidence>
<evidence type="ECO:0000313" key="10">
    <source>
        <dbReference type="EMBL" id="TQV88732.1"/>
    </source>
</evidence>
<dbReference type="InterPro" id="IPR000601">
    <property type="entry name" value="PKD_dom"/>
</dbReference>
<dbReference type="Gene3D" id="2.10.10.20">
    <property type="entry name" value="Carbohydrate-binding module superfamily 5/12"/>
    <property type="match status" value="2"/>
</dbReference>
<evidence type="ECO:0000313" key="11">
    <source>
        <dbReference type="Proteomes" id="UP000315439"/>
    </source>
</evidence>
<dbReference type="Pfam" id="PF02839">
    <property type="entry name" value="CBM_5_12"/>
    <property type="match status" value="1"/>
</dbReference>
<keyword evidence="5 10" id="KW-0378">Hydrolase</keyword>
<dbReference type="GO" id="GO:0005975">
    <property type="term" value="P:carbohydrate metabolic process"/>
    <property type="evidence" value="ECO:0007669"/>
    <property type="project" value="InterPro"/>
</dbReference>
<keyword evidence="1" id="KW-0031">Aminopeptidase</keyword>
<dbReference type="InterPro" id="IPR022409">
    <property type="entry name" value="PKD/Chitinase_dom"/>
</dbReference>
<proteinExistence type="predicted"/>
<keyword evidence="2" id="KW-0645">Protease</keyword>
<dbReference type="InterPro" id="IPR036573">
    <property type="entry name" value="CBM_sf_5/12"/>
</dbReference>
<dbReference type="SMART" id="SM00089">
    <property type="entry name" value="PKD"/>
    <property type="match status" value="3"/>
</dbReference>
<dbReference type="InterPro" id="IPR045175">
    <property type="entry name" value="M28_fam"/>
</dbReference>
<evidence type="ECO:0000256" key="1">
    <source>
        <dbReference type="ARBA" id="ARBA00022438"/>
    </source>
</evidence>
<dbReference type="RefSeq" id="WP_142892184.1">
    <property type="nucleotide sequence ID" value="NZ_ML660161.1"/>
</dbReference>
<dbReference type="GO" id="GO:0046872">
    <property type="term" value="F:metal ion binding"/>
    <property type="evidence" value="ECO:0007669"/>
    <property type="project" value="UniProtKB-KW"/>
</dbReference>
<protein>
    <submittedName>
        <fullName evidence="10">M20/M25/M40 family metallo-hydrolase</fullName>
    </submittedName>
</protein>
<dbReference type="CDD" id="cd12215">
    <property type="entry name" value="ChiC_BD"/>
    <property type="match status" value="2"/>
</dbReference>
<dbReference type="SUPFAM" id="SSF49299">
    <property type="entry name" value="PKD domain"/>
    <property type="match status" value="3"/>
</dbReference>
<reference evidence="10 11" key="1">
    <citation type="submission" date="2019-07" db="EMBL/GenBank/DDBJ databases">
        <title>Draft genome for Aliikangiella sp. M105.</title>
        <authorList>
            <person name="Wang G."/>
        </authorList>
    </citation>
    <scope>NUCLEOTIDE SEQUENCE [LARGE SCALE GENOMIC DNA]</scope>
    <source>
        <strain evidence="10 11">M105</strain>
    </source>
</reference>
<keyword evidence="3" id="KW-0479">Metal-binding</keyword>
<dbReference type="GO" id="GO:0006508">
    <property type="term" value="P:proteolysis"/>
    <property type="evidence" value="ECO:0007669"/>
    <property type="project" value="UniProtKB-KW"/>
</dbReference>
<feature type="compositionally biased region" description="Polar residues" evidence="7">
    <location>
        <begin position="758"/>
        <end position="767"/>
    </location>
</feature>
<evidence type="ECO:0000256" key="2">
    <source>
        <dbReference type="ARBA" id="ARBA00022670"/>
    </source>
</evidence>
<accession>A0A545UGY8</accession>
<dbReference type="InterPro" id="IPR003610">
    <property type="entry name" value="CBM5/12"/>
</dbReference>
<dbReference type="EMBL" id="VIKS01000003">
    <property type="protein sequence ID" value="TQV88732.1"/>
    <property type="molecule type" value="Genomic_DNA"/>
</dbReference>
<evidence type="ECO:0000256" key="5">
    <source>
        <dbReference type="ARBA" id="ARBA00022801"/>
    </source>
</evidence>
<dbReference type="InterPro" id="IPR013783">
    <property type="entry name" value="Ig-like_fold"/>
</dbReference>
<feature type="chain" id="PRO_5021721339" evidence="8">
    <location>
        <begin position="29"/>
        <end position="779"/>
    </location>
</feature>
<dbReference type="SUPFAM" id="SSF51055">
    <property type="entry name" value="Carbohydrate binding domain"/>
    <property type="match status" value="2"/>
</dbReference>
<dbReference type="PANTHER" id="PTHR12147:SF56">
    <property type="entry name" value="AMINOPEPTIDASE YDR415C-RELATED"/>
    <property type="match status" value="1"/>
</dbReference>
<gene>
    <name evidence="10" type="ORF">FLL46_04160</name>
</gene>
<keyword evidence="4 8" id="KW-0732">Signal</keyword>
<evidence type="ECO:0000256" key="4">
    <source>
        <dbReference type="ARBA" id="ARBA00022729"/>
    </source>
</evidence>
<keyword evidence="11" id="KW-1185">Reference proteome</keyword>
<feature type="domain" description="PKD" evidence="9">
    <location>
        <begin position="641"/>
        <end position="725"/>
    </location>
</feature>
<dbReference type="Pfam" id="PF04389">
    <property type="entry name" value="Peptidase_M28"/>
    <property type="match status" value="1"/>
</dbReference>
<comment type="caution">
    <text evidence="10">The sequence shown here is derived from an EMBL/GenBank/DDBJ whole genome shotgun (WGS) entry which is preliminary data.</text>
</comment>
<dbReference type="GO" id="GO:0030246">
    <property type="term" value="F:carbohydrate binding"/>
    <property type="evidence" value="ECO:0007669"/>
    <property type="project" value="InterPro"/>
</dbReference>
<dbReference type="SUPFAM" id="SSF53187">
    <property type="entry name" value="Zn-dependent exopeptidases"/>
    <property type="match status" value="1"/>
</dbReference>
<dbReference type="PANTHER" id="PTHR12147">
    <property type="entry name" value="METALLOPEPTIDASE M28 FAMILY MEMBER"/>
    <property type="match status" value="1"/>
</dbReference>
<dbReference type="Gene3D" id="2.60.40.10">
    <property type="entry name" value="Immunoglobulins"/>
    <property type="match status" value="3"/>
</dbReference>
<feature type="domain" description="PKD" evidence="9">
    <location>
        <begin position="414"/>
        <end position="495"/>
    </location>
</feature>
<name>A0A545UGY8_9GAMM</name>
<feature type="domain" description="PKD" evidence="9">
    <location>
        <begin position="518"/>
        <end position="579"/>
    </location>
</feature>
<evidence type="ECO:0000259" key="9">
    <source>
        <dbReference type="PROSITE" id="PS50093"/>
    </source>
</evidence>
<sequence>MKLPKSKSLLALYALLPIVGLTSFSSSAEQPTQDKKFWITIGSDAVEEANEVGAQLAPSLQNVPLDQRPVLIYQLEENQLGNLSTLMHDRHHRCGGYIVHNSYQEAVNSLKGPSKMLAFDPPPIQHQTTVNNLLPNIQASQIRSTIVSLSEFTNRFYNTSTGEQSADWLADHWRQMANSRSWATVEPYNHSGWRQDSVILKVTGSQFPDEIIVIGGHLDSTAGSGTREGTRAPGADDDASGIASLTNVAKVLLENGHQPQRTIHFMGYAAEEVGLRGSQEIAGDYKRQGKNVVAVLQLDMTNYHGSTNDIYFMTDYVDASFNSYMQRLLDTYQPQVTYGTDRCGYGCSDHASWYNQGFPTSMPFEASFNGRNRSIHTPNDTLARSDSDASNSVPFAKLALSFAVEMGNPSGGSQNTPPSANISNSCNELTCQFDGSASTDPDGSVQSYAWNFGDGSSSTQQKPTHTYRSAGSYNVTLTVTDNEGATGDANKSVTVSDGGSNAPTARIDASCDKLACQFTGSNSSDDGRIVSYEWNFGDSATSSQTDPAHSYATSGSYQVSLKVTDDDGLSDTATRTVNVSDGSSNQCDGIAPWNASVSYSIGDKVSKNNKYYEAIWWSTGADPEVYSQVWKLLGECDDTGTPTAPIAKFSYQVNGLSVTFTDQSSDDVSVEQHAWEFGDGQTSQQANPSHTFASAGSYSVKLTVTDGDNLSDSQTQVVQVTDGGNNCSADVWQSSKVYLSGDKVSHQGSEYTAKWWTQGQDPATNSGPWDVWSKDGDCQ</sequence>
<dbReference type="CDD" id="cd00146">
    <property type="entry name" value="PKD"/>
    <property type="match status" value="3"/>
</dbReference>
<dbReference type="Gene3D" id="3.40.630.10">
    <property type="entry name" value="Zn peptidases"/>
    <property type="match status" value="1"/>
</dbReference>
<keyword evidence="6" id="KW-0862">Zinc</keyword>
<dbReference type="GO" id="GO:0005576">
    <property type="term" value="C:extracellular region"/>
    <property type="evidence" value="ECO:0007669"/>
    <property type="project" value="InterPro"/>
</dbReference>
<dbReference type="InterPro" id="IPR007484">
    <property type="entry name" value="Peptidase_M28"/>
</dbReference>
<dbReference type="SMART" id="SM00495">
    <property type="entry name" value="ChtBD3"/>
    <property type="match status" value="2"/>
</dbReference>
<organism evidence="10 11">
    <name type="scientific">Aliikangiella coralliicola</name>
    <dbReference type="NCBI Taxonomy" id="2592383"/>
    <lineage>
        <taxon>Bacteria</taxon>
        <taxon>Pseudomonadati</taxon>
        <taxon>Pseudomonadota</taxon>
        <taxon>Gammaproteobacteria</taxon>
        <taxon>Oceanospirillales</taxon>
        <taxon>Pleioneaceae</taxon>
        <taxon>Aliikangiella</taxon>
    </lineage>
</organism>
<dbReference type="InterPro" id="IPR035986">
    <property type="entry name" value="PKD_dom_sf"/>
</dbReference>
<dbReference type="Proteomes" id="UP000315439">
    <property type="component" value="Unassembled WGS sequence"/>
</dbReference>
<dbReference type="OrthoDB" id="9789219at2"/>
<evidence type="ECO:0000256" key="6">
    <source>
        <dbReference type="ARBA" id="ARBA00022833"/>
    </source>
</evidence>
<evidence type="ECO:0000256" key="3">
    <source>
        <dbReference type="ARBA" id="ARBA00022723"/>
    </source>
</evidence>
<evidence type="ECO:0000256" key="8">
    <source>
        <dbReference type="SAM" id="SignalP"/>
    </source>
</evidence>
<feature type="signal peptide" evidence="8">
    <location>
        <begin position="1"/>
        <end position="28"/>
    </location>
</feature>
<feature type="region of interest" description="Disordered" evidence="7">
    <location>
        <begin position="758"/>
        <end position="779"/>
    </location>
</feature>